<evidence type="ECO:0000313" key="2">
    <source>
        <dbReference type="Proteomes" id="UP000217790"/>
    </source>
</evidence>
<name>A0A2H3CR34_ARMGA</name>
<dbReference type="Proteomes" id="UP000217790">
    <property type="component" value="Unassembled WGS sequence"/>
</dbReference>
<reference evidence="2" key="1">
    <citation type="journal article" date="2017" name="Nat. Ecol. Evol.">
        <title>Genome expansion and lineage-specific genetic innovations in the forest pathogenic fungi Armillaria.</title>
        <authorList>
            <person name="Sipos G."/>
            <person name="Prasanna A.N."/>
            <person name="Walter M.C."/>
            <person name="O'Connor E."/>
            <person name="Balint B."/>
            <person name="Krizsan K."/>
            <person name="Kiss B."/>
            <person name="Hess J."/>
            <person name="Varga T."/>
            <person name="Slot J."/>
            <person name="Riley R."/>
            <person name="Boka B."/>
            <person name="Rigling D."/>
            <person name="Barry K."/>
            <person name="Lee J."/>
            <person name="Mihaltcheva S."/>
            <person name="LaButti K."/>
            <person name="Lipzen A."/>
            <person name="Waldron R."/>
            <person name="Moloney N.M."/>
            <person name="Sperisen C."/>
            <person name="Kredics L."/>
            <person name="Vagvoelgyi C."/>
            <person name="Patrignani A."/>
            <person name="Fitzpatrick D."/>
            <person name="Nagy I."/>
            <person name="Doyle S."/>
            <person name="Anderson J.B."/>
            <person name="Grigoriev I.V."/>
            <person name="Gueldener U."/>
            <person name="Muensterkoetter M."/>
            <person name="Nagy L.G."/>
        </authorList>
    </citation>
    <scope>NUCLEOTIDE SEQUENCE [LARGE SCALE GENOMIC DNA]</scope>
    <source>
        <strain evidence="2">Ar21-2</strain>
    </source>
</reference>
<keyword evidence="2" id="KW-1185">Reference proteome</keyword>
<proteinExistence type="predicted"/>
<accession>A0A2H3CR34</accession>
<dbReference type="EMBL" id="KZ293739">
    <property type="protein sequence ID" value="PBK80878.1"/>
    <property type="molecule type" value="Genomic_DNA"/>
</dbReference>
<organism evidence="1 2">
    <name type="scientific">Armillaria gallica</name>
    <name type="common">Bulbous honey fungus</name>
    <name type="synonym">Armillaria bulbosa</name>
    <dbReference type="NCBI Taxonomy" id="47427"/>
    <lineage>
        <taxon>Eukaryota</taxon>
        <taxon>Fungi</taxon>
        <taxon>Dikarya</taxon>
        <taxon>Basidiomycota</taxon>
        <taxon>Agaricomycotina</taxon>
        <taxon>Agaricomycetes</taxon>
        <taxon>Agaricomycetidae</taxon>
        <taxon>Agaricales</taxon>
        <taxon>Marasmiineae</taxon>
        <taxon>Physalacriaceae</taxon>
        <taxon>Armillaria</taxon>
    </lineage>
</organism>
<feature type="non-terminal residue" evidence="1">
    <location>
        <position position="80"/>
    </location>
</feature>
<dbReference type="InParanoid" id="A0A2H3CR34"/>
<sequence length="80" mass="8820">MSSPTYSCNFPDIKIAYPIMRMPLGSGRIGFHRAFESAGTVGSISVPSQLVSIPRLHLCCLQPAAQEHLTHYVPCFKWNG</sequence>
<gene>
    <name evidence="1" type="ORF">ARMGADRAFT_1020662</name>
</gene>
<dbReference type="AlphaFoldDB" id="A0A2H3CR34"/>
<evidence type="ECO:0000313" key="1">
    <source>
        <dbReference type="EMBL" id="PBK80878.1"/>
    </source>
</evidence>
<protein>
    <submittedName>
        <fullName evidence="1">Uncharacterized protein</fullName>
    </submittedName>
</protein>